<feature type="domain" description="Prepilin type IV endopeptidase peptidase" evidence="3">
    <location>
        <begin position="7"/>
        <end position="110"/>
    </location>
</feature>
<comment type="similarity">
    <text evidence="1">Belongs to the peptidase A24 family.</text>
</comment>
<feature type="transmembrane region" description="Helical" evidence="2">
    <location>
        <begin position="6"/>
        <end position="23"/>
    </location>
</feature>
<keyword evidence="5" id="KW-1185">Reference proteome</keyword>
<keyword evidence="2" id="KW-0812">Transmembrane</keyword>
<dbReference type="RefSeq" id="WP_054752322.1">
    <property type="nucleotide sequence ID" value="NZ_JBHUMZ010000019.1"/>
</dbReference>
<dbReference type="Proteomes" id="UP001597452">
    <property type="component" value="Unassembled WGS sequence"/>
</dbReference>
<proteinExistence type="inferred from homology"/>
<feature type="transmembrane region" description="Helical" evidence="2">
    <location>
        <begin position="54"/>
        <end position="72"/>
    </location>
</feature>
<accession>A0ABW5Q9G3</accession>
<dbReference type="InterPro" id="IPR000045">
    <property type="entry name" value="Prepilin_IV_endopep_pep"/>
</dbReference>
<dbReference type="PANTHER" id="PTHR30487:SF0">
    <property type="entry name" value="PREPILIN LEADER PEPTIDASE_N-METHYLTRANSFERASE-RELATED"/>
    <property type="match status" value="1"/>
</dbReference>
<feature type="transmembrane region" description="Helical" evidence="2">
    <location>
        <begin position="93"/>
        <end position="115"/>
    </location>
</feature>
<gene>
    <name evidence="4" type="ORF">ACFSW4_07080</name>
</gene>
<evidence type="ECO:0000256" key="1">
    <source>
        <dbReference type="ARBA" id="ARBA00005801"/>
    </source>
</evidence>
<evidence type="ECO:0000313" key="5">
    <source>
        <dbReference type="Proteomes" id="UP001597452"/>
    </source>
</evidence>
<feature type="transmembrane region" description="Helical" evidence="2">
    <location>
        <begin position="148"/>
        <end position="168"/>
    </location>
</feature>
<keyword evidence="2" id="KW-0472">Membrane</keyword>
<comment type="caution">
    <text evidence="4">The sequence shown here is derived from an EMBL/GenBank/DDBJ whole genome shotgun (WGS) entry which is preliminary data.</text>
</comment>
<evidence type="ECO:0000259" key="3">
    <source>
        <dbReference type="Pfam" id="PF01478"/>
    </source>
</evidence>
<name>A0ABW5Q9G3_9BACI</name>
<keyword evidence="2" id="KW-1133">Transmembrane helix</keyword>
<dbReference type="EMBL" id="JBHUMZ010000019">
    <property type="protein sequence ID" value="MFD2638619.1"/>
    <property type="molecule type" value="Genomic_DNA"/>
</dbReference>
<protein>
    <submittedName>
        <fullName evidence="4">Prepilin peptidase</fullName>
    </submittedName>
</protein>
<feature type="transmembrane region" description="Helical" evidence="2">
    <location>
        <begin position="30"/>
        <end position="48"/>
    </location>
</feature>
<organism evidence="4 5">
    <name type="scientific">Piscibacillus salipiscarius</name>
    <dbReference type="NCBI Taxonomy" id="299480"/>
    <lineage>
        <taxon>Bacteria</taxon>
        <taxon>Bacillati</taxon>
        <taxon>Bacillota</taxon>
        <taxon>Bacilli</taxon>
        <taxon>Bacillales</taxon>
        <taxon>Bacillaceae</taxon>
        <taxon>Piscibacillus</taxon>
    </lineage>
</organism>
<sequence length="169" mass="18631">MEWILNLLLFTVLFICLITDLKHRKIYNKVLFPAFFLALLLQPLLFGIDGVKSFFLGFFLGFGLLLIPYLMGGMGAGDVKLLAVIGAIKGPGFVLLTAFYMALIGGIIGIAIILFQKGIFKKLYYALSSMRYGIQLLMPDRDSMKRTFPYGVAIVGGACLSFLLNGVVM</sequence>
<dbReference type="Pfam" id="PF01478">
    <property type="entry name" value="Peptidase_A24"/>
    <property type="match status" value="1"/>
</dbReference>
<dbReference type="PANTHER" id="PTHR30487">
    <property type="entry name" value="TYPE 4 PREPILIN-LIKE PROTEINS LEADER PEPTIDE-PROCESSING ENZYME"/>
    <property type="match status" value="1"/>
</dbReference>
<reference evidence="5" key="1">
    <citation type="journal article" date="2019" name="Int. J. Syst. Evol. Microbiol.">
        <title>The Global Catalogue of Microorganisms (GCM) 10K type strain sequencing project: providing services to taxonomists for standard genome sequencing and annotation.</title>
        <authorList>
            <consortium name="The Broad Institute Genomics Platform"/>
            <consortium name="The Broad Institute Genome Sequencing Center for Infectious Disease"/>
            <person name="Wu L."/>
            <person name="Ma J."/>
        </authorList>
    </citation>
    <scope>NUCLEOTIDE SEQUENCE [LARGE SCALE GENOMIC DNA]</scope>
    <source>
        <strain evidence="5">TISTR 1571</strain>
    </source>
</reference>
<dbReference type="Gene3D" id="1.20.120.1220">
    <property type="match status" value="1"/>
</dbReference>
<evidence type="ECO:0000313" key="4">
    <source>
        <dbReference type="EMBL" id="MFD2638619.1"/>
    </source>
</evidence>
<evidence type="ECO:0000256" key="2">
    <source>
        <dbReference type="SAM" id="Phobius"/>
    </source>
</evidence>
<dbReference type="InterPro" id="IPR050882">
    <property type="entry name" value="Prepilin_peptidase/N-MTase"/>
</dbReference>